<dbReference type="PANTHER" id="PTHR11365:SF2">
    <property type="entry name" value="5-OXOPROLINASE"/>
    <property type="match status" value="1"/>
</dbReference>
<evidence type="ECO:0000259" key="2">
    <source>
        <dbReference type="Pfam" id="PF01968"/>
    </source>
</evidence>
<sequence>MFHFAIDRGGTFTDVFATCPDGSQRTGKLLSVDPDHYPDAPREGIRRILEEVTGSKIHKDSRIPARQIASIRMGTTVATNALLERKGHQVGLLITEGLRDLLQIGTQARPDIFDLSVSVPEILYKHVVEVEERVILQQKDSRLEDEENFRIVTDGGGARELRILRPLNEAKLRKDLKALKETGVESLAVALTHSYLWPQHELRCEAIAKEIGFQHISLSSSVMPMERLVPRGQTACVDAYLSPLIRQYICQFINGFDDDIVNANIFFMQSDGGLVPASAFTGCRAILSGPAGGLVGFARTSYSVYTQKPVIGFDMGGTSTDVSRYEGSFDLVFETQVAGVAIQAPQMNIHTVAAGGGSRLFYRGGMFVVGPESAGAHPGPACYRKGGPLTVTDANLVLGRLLPEYFPKIFGHHKNESLSKAASEQLFAELAAELETQKDPASGPAIQAIALGFINVANEAMTRAIRNITQGKGFDPAKHYLACFGGAGGQHACSIARVLGMQKVFINKYAGILSAYGMILADVVHDIQRPCGLPLAWEGMSGLQERTFSELEKECLENLTEQGFKPGSIRFERFLNLRYKGTDCALMVSGSDFKENFLKNYLREFGFTVPEGVIVVDDIRVRASASPTSVEMNLLRARTKEDGPLKPEQVTPVYFEISLGRGDFLDSSVYRLEKLFHGDSISGPAIIIDKLSTVLVEPGCRAQISKYGDIEIDVTPLKRDEVSEEEIRMNPVQLGIFGHRFMGIAEQMGVILRRTSLSTNIKERLDFSCALFGPDGGLVSNAPHIPVHLGAMQETVQYQMKTRQKFERGEVLLSNHPIAGGSHLPDLTVITPVFEDSEAPSENDRPIFFVASRGHHADIGGITPGSMPPHSRSLSEEGASFISFDLVKNSVFQEEKLSEVLRKAGSRNIKDNLADLRAQVSANHRGILLVKDLLREYGKKLVLSYMGFIQTAAELAVRDLLKRVGNAKLHGCERILHSEDRMDDGTYIRLCVKIDCNEGTAVVDFSGTDRQVLGNWNAPRSITTSALIYTLRSLVPETIPLNQGCLAPVKLIVPEGCILAPRADAAVVGGNVLTSQRVVDVILGAFDACAASQGCMNNITFGDASSGYYETVAGGAGAGPTWNGTSGIHTHMTNTRITDVEILEERYPVILKRFELRRGSGGGGLFRGGDGVCRELLFRRSQTLSVLTERRVFAPWGANGGEDGLKGENVLLRAKDRQDISLGSKSAVDVEPGDVFLLMTPGGGGWGQPPGGP</sequence>
<dbReference type="Pfam" id="PF19278">
    <property type="entry name" value="Hydant_A_C"/>
    <property type="match status" value="1"/>
</dbReference>
<evidence type="ECO:0000259" key="3">
    <source>
        <dbReference type="Pfam" id="PF02538"/>
    </source>
</evidence>
<dbReference type="EMBL" id="OB660276">
    <property type="protein sequence ID" value="CAD7223924.1"/>
    <property type="molecule type" value="Genomic_DNA"/>
</dbReference>
<feature type="domain" description="Hydantoinase/oxoprolinase N-terminal" evidence="4">
    <location>
        <begin position="4"/>
        <end position="212"/>
    </location>
</feature>
<dbReference type="OrthoDB" id="3643at2759"/>
<dbReference type="InterPro" id="IPR008040">
    <property type="entry name" value="Hydant_A_N"/>
</dbReference>
<dbReference type="PANTHER" id="PTHR11365">
    <property type="entry name" value="5-OXOPROLINASE RELATED"/>
    <property type="match status" value="1"/>
</dbReference>
<proteinExistence type="inferred from homology"/>
<feature type="domain" description="Hydantoinase B/oxoprolinase" evidence="3">
    <location>
        <begin position="730"/>
        <end position="1249"/>
    </location>
</feature>
<feature type="domain" description="Hydantoinase A/oxoprolinase" evidence="2">
    <location>
        <begin position="231"/>
        <end position="526"/>
    </location>
</feature>
<reference evidence="6" key="1">
    <citation type="submission" date="2020-11" db="EMBL/GenBank/DDBJ databases">
        <authorList>
            <person name="Tran Van P."/>
        </authorList>
    </citation>
    <scope>NUCLEOTIDE SEQUENCE</scope>
</reference>
<dbReference type="Pfam" id="PF02538">
    <property type="entry name" value="Hydantoinase_B"/>
    <property type="match status" value="1"/>
</dbReference>
<dbReference type="Pfam" id="PF01968">
    <property type="entry name" value="Hydantoinase_A"/>
    <property type="match status" value="1"/>
</dbReference>
<dbReference type="GO" id="GO:0017168">
    <property type="term" value="F:5-oxoprolinase (ATP-hydrolyzing) activity"/>
    <property type="evidence" value="ECO:0007669"/>
    <property type="project" value="TreeGrafter"/>
</dbReference>
<name>A0A7R8ZLN1_9CRUS</name>
<accession>A0A7R8ZLN1</accession>
<feature type="domain" description="Acetophenone carboxylase-like C-terminal" evidence="5">
    <location>
        <begin position="661"/>
        <end position="707"/>
    </location>
</feature>
<dbReference type="InterPro" id="IPR049517">
    <property type="entry name" value="ACX-like_C"/>
</dbReference>
<protein>
    <submittedName>
        <fullName evidence="6">Uncharacterized protein</fullName>
    </submittedName>
</protein>
<dbReference type="Pfam" id="PF05378">
    <property type="entry name" value="Hydant_A_N"/>
    <property type="match status" value="1"/>
</dbReference>
<evidence type="ECO:0000259" key="5">
    <source>
        <dbReference type="Pfam" id="PF19278"/>
    </source>
</evidence>
<organism evidence="6">
    <name type="scientific">Cyprideis torosa</name>
    <dbReference type="NCBI Taxonomy" id="163714"/>
    <lineage>
        <taxon>Eukaryota</taxon>
        <taxon>Metazoa</taxon>
        <taxon>Ecdysozoa</taxon>
        <taxon>Arthropoda</taxon>
        <taxon>Crustacea</taxon>
        <taxon>Oligostraca</taxon>
        <taxon>Ostracoda</taxon>
        <taxon>Podocopa</taxon>
        <taxon>Podocopida</taxon>
        <taxon>Cytherocopina</taxon>
        <taxon>Cytheroidea</taxon>
        <taxon>Cytherideidae</taxon>
        <taxon>Cyprideis</taxon>
    </lineage>
</organism>
<dbReference type="GO" id="GO:0006749">
    <property type="term" value="P:glutathione metabolic process"/>
    <property type="evidence" value="ECO:0007669"/>
    <property type="project" value="TreeGrafter"/>
</dbReference>
<evidence type="ECO:0000259" key="4">
    <source>
        <dbReference type="Pfam" id="PF05378"/>
    </source>
</evidence>
<dbReference type="InterPro" id="IPR003692">
    <property type="entry name" value="Hydantoinase_B"/>
</dbReference>
<gene>
    <name evidence="6" type="ORF">CTOB1V02_LOCUS1897</name>
</gene>
<dbReference type="InterPro" id="IPR045079">
    <property type="entry name" value="Oxoprolinase-like"/>
</dbReference>
<evidence type="ECO:0000256" key="1">
    <source>
        <dbReference type="ARBA" id="ARBA00010403"/>
    </source>
</evidence>
<dbReference type="InterPro" id="IPR002821">
    <property type="entry name" value="Hydantoinase_A"/>
</dbReference>
<dbReference type="AlphaFoldDB" id="A0A7R8ZLN1"/>
<evidence type="ECO:0000313" key="6">
    <source>
        <dbReference type="EMBL" id="CAD7223924.1"/>
    </source>
</evidence>
<comment type="similarity">
    <text evidence="1">Belongs to the oxoprolinase family.</text>
</comment>
<dbReference type="GO" id="GO:0005829">
    <property type="term" value="C:cytosol"/>
    <property type="evidence" value="ECO:0007669"/>
    <property type="project" value="TreeGrafter"/>
</dbReference>